<dbReference type="CDD" id="cd02440">
    <property type="entry name" value="AdoMet_MTases"/>
    <property type="match status" value="1"/>
</dbReference>
<keyword evidence="4" id="KW-1185">Reference proteome</keyword>
<evidence type="ECO:0000313" key="4">
    <source>
        <dbReference type="Proteomes" id="UP001596135"/>
    </source>
</evidence>
<dbReference type="Gene3D" id="3.40.50.150">
    <property type="entry name" value="Vaccinia Virus protein VP39"/>
    <property type="match status" value="1"/>
</dbReference>
<reference evidence="4" key="1">
    <citation type="journal article" date="2019" name="Int. J. Syst. Evol. Microbiol.">
        <title>The Global Catalogue of Microorganisms (GCM) 10K type strain sequencing project: providing services to taxonomists for standard genome sequencing and annotation.</title>
        <authorList>
            <consortium name="The Broad Institute Genomics Platform"/>
            <consortium name="The Broad Institute Genome Sequencing Center for Infectious Disease"/>
            <person name="Wu L."/>
            <person name="Ma J."/>
        </authorList>
    </citation>
    <scope>NUCLEOTIDE SEQUENCE [LARGE SCALE GENOMIC DNA]</scope>
    <source>
        <strain evidence="4">CCUG 54522</strain>
    </source>
</reference>
<dbReference type="SUPFAM" id="SSF102588">
    <property type="entry name" value="LmbE-like"/>
    <property type="match status" value="1"/>
</dbReference>
<dbReference type="SUPFAM" id="SSF53335">
    <property type="entry name" value="S-adenosyl-L-methionine-dependent methyltransferases"/>
    <property type="match status" value="1"/>
</dbReference>
<protein>
    <submittedName>
        <fullName evidence="3">PIG-L family deacetylase</fullName>
    </submittedName>
</protein>
<feature type="domain" description="Methyltransferase type 12" evidence="2">
    <location>
        <begin position="296"/>
        <end position="389"/>
    </location>
</feature>
<dbReference type="InterPro" id="IPR013217">
    <property type="entry name" value="Methyltransf_12"/>
</dbReference>
<dbReference type="Gene3D" id="3.40.50.10320">
    <property type="entry name" value="LmbE-like"/>
    <property type="match status" value="1"/>
</dbReference>
<accession>A0ABW1LGS6</accession>
<dbReference type="Proteomes" id="UP001596135">
    <property type="component" value="Unassembled WGS sequence"/>
</dbReference>
<name>A0ABW1LGS6_9ACTN</name>
<evidence type="ECO:0000313" key="3">
    <source>
        <dbReference type="EMBL" id="MFC6043079.1"/>
    </source>
</evidence>
<dbReference type="EMBL" id="JBHSRJ010000004">
    <property type="protein sequence ID" value="MFC6043079.1"/>
    <property type="molecule type" value="Genomic_DNA"/>
</dbReference>
<proteinExistence type="predicted"/>
<dbReference type="Pfam" id="PF02585">
    <property type="entry name" value="PIG-L"/>
    <property type="match status" value="1"/>
</dbReference>
<dbReference type="Pfam" id="PF08242">
    <property type="entry name" value="Methyltransf_12"/>
    <property type="match status" value="1"/>
</dbReference>
<evidence type="ECO:0000259" key="2">
    <source>
        <dbReference type="Pfam" id="PF08242"/>
    </source>
</evidence>
<dbReference type="InterPro" id="IPR024078">
    <property type="entry name" value="LmbE-like_dom_sf"/>
</dbReference>
<dbReference type="PANTHER" id="PTHR12993:SF29">
    <property type="entry name" value="BLR3841 PROTEIN"/>
    <property type="match status" value="1"/>
</dbReference>
<keyword evidence="1" id="KW-0862">Zinc</keyword>
<dbReference type="InterPro" id="IPR029063">
    <property type="entry name" value="SAM-dependent_MTases_sf"/>
</dbReference>
<dbReference type="PANTHER" id="PTHR12993">
    <property type="entry name" value="N-ACETYLGLUCOSAMINYL-PHOSPHATIDYLINOSITOL DE-N-ACETYLASE-RELATED"/>
    <property type="match status" value="1"/>
</dbReference>
<gene>
    <name evidence="3" type="ORF">ACFPYL_08335</name>
</gene>
<evidence type="ECO:0000256" key="1">
    <source>
        <dbReference type="ARBA" id="ARBA00022833"/>
    </source>
</evidence>
<comment type="caution">
    <text evidence="3">The sequence shown here is derived from an EMBL/GenBank/DDBJ whole genome shotgun (WGS) entry which is preliminary data.</text>
</comment>
<dbReference type="RefSeq" id="WP_379152843.1">
    <property type="nucleotide sequence ID" value="NZ_JBHSRJ010000004.1"/>
</dbReference>
<organism evidence="3 4">
    <name type="scientific">Nocardioides hankookensis</name>
    <dbReference type="NCBI Taxonomy" id="443157"/>
    <lineage>
        <taxon>Bacteria</taxon>
        <taxon>Bacillati</taxon>
        <taxon>Actinomycetota</taxon>
        <taxon>Actinomycetes</taxon>
        <taxon>Propionibacteriales</taxon>
        <taxon>Nocardioidaceae</taxon>
        <taxon>Nocardioides</taxon>
    </lineage>
</organism>
<sequence length="444" mass="48375">MVATEFRHDEAGTPQSVWAADPSWATVPPVELDPQLQRIVVVAAHPDDESLGTAGLLATASDLGISVELVLATAGEASHPQSPTLPPDRLARARLAESRAALAEVAAGSATTYLRVPDGQVEAFEEHLVDALVRIVGDGRHTLMLSPWRHDGHPDHEACGRAAAVAARRSGAELLQYPVWFWHWGTSKHMPWSRVRRLALSPSAMAAKRAAIGSHRTQVRPLSPVAGDEQLLRDDFLEHFLVPTETYLDEPTDDPALDDLHRQQEDPWGVDSRWYELRKRALTTAALPRPAYGRTLEVGCSTGALAADLADRSRDLLAVDASPAAVSAATARLGTRPGVAVERRDLPGDWPPGEFDLVVLSEVGYFLSPRDLDHLVARIDAALAPDGDLVLCHWRHPIVGWPLDGPTVHDRVRSRLSRPEVGTYRERDFELAVFSRAPLPEAGA</sequence>
<dbReference type="InterPro" id="IPR003737">
    <property type="entry name" value="GlcNAc_PI_deacetylase-related"/>
</dbReference>